<dbReference type="EMBL" id="CP127294">
    <property type="protein sequence ID" value="WIX79434.1"/>
    <property type="molecule type" value="Genomic_DNA"/>
</dbReference>
<sequence length="202" mass="21151">MTARTIAVVTAGLSQPSSTRLLADRLADATRTALGPDTVVEVIELRDTAVDVTNNLLTGFPSPKLKEVIDTVTHADGLIAVTPVFTASYSGMFKSFFDVLDKEALDGKPVLIAATGGTERHSLVLDFALRPLFAYLRAIPVATGVYAASSDWGSASATGTLQRRVERAAGELAAAVSVAPEAKASDELTSLPFEQLLAGEGF</sequence>
<dbReference type="InterPro" id="IPR029039">
    <property type="entry name" value="Flavoprotein-like_sf"/>
</dbReference>
<dbReference type="PANTHER" id="PTHR43408:SF2">
    <property type="entry name" value="FMN REDUCTASE (NADPH)"/>
    <property type="match status" value="1"/>
</dbReference>
<accession>A0A9Y2MXV5</accession>
<evidence type="ECO:0000259" key="4">
    <source>
        <dbReference type="Pfam" id="PF03358"/>
    </source>
</evidence>
<keyword evidence="6" id="KW-1185">Reference proteome</keyword>
<name>A0A9Y2MXV5_9PSEU</name>
<evidence type="ECO:0000313" key="6">
    <source>
        <dbReference type="Proteomes" id="UP001236014"/>
    </source>
</evidence>
<dbReference type="GO" id="GO:0016491">
    <property type="term" value="F:oxidoreductase activity"/>
    <property type="evidence" value="ECO:0007669"/>
    <property type="project" value="UniProtKB-KW"/>
</dbReference>
<reference evidence="5 6" key="1">
    <citation type="submission" date="2023-06" db="EMBL/GenBank/DDBJ databases">
        <authorList>
            <person name="Oyuntsetseg B."/>
            <person name="Kim S.B."/>
        </authorList>
    </citation>
    <scope>NUCLEOTIDE SEQUENCE [LARGE SCALE GENOMIC DNA]</scope>
    <source>
        <strain evidence="5 6">2-15</strain>
    </source>
</reference>
<dbReference type="InterPro" id="IPR023932">
    <property type="entry name" value="CE1759_FMN_reduct"/>
</dbReference>
<feature type="domain" description="NADPH-dependent FMN reductase-like" evidence="4">
    <location>
        <begin position="6"/>
        <end position="152"/>
    </location>
</feature>
<evidence type="ECO:0000256" key="2">
    <source>
        <dbReference type="ARBA" id="ARBA00022643"/>
    </source>
</evidence>
<dbReference type="EC" id="1.5.1.-" evidence="5"/>
<dbReference type="AlphaFoldDB" id="A0A9Y2MXV5"/>
<protein>
    <submittedName>
        <fullName evidence="5">FMN reductase</fullName>
        <ecNumber evidence="5">1.5.1.-</ecNumber>
    </submittedName>
</protein>
<gene>
    <name evidence="5" type="ORF">QRX50_01040</name>
</gene>
<dbReference type="Pfam" id="PF03358">
    <property type="entry name" value="FMN_red"/>
    <property type="match status" value="1"/>
</dbReference>
<dbReference type="NCBIfam" id="TIGR04037">
    <property type="entry name" value="LLM_duo_CE1759"/>
    <property type="match status" value="1"/>
</dbReference>
<dbReference type="Proteomes" id="UP001236014">
    <property type="component" value="Chromosome"/>
</dbReference>
<dbReference type="InterPro" id="IPR005025">
    <property type="entry name" value="FMN_Rdtase-like_dom"/>
</dbReference>
<proteinExistence type="predicted"/>
<dbReference type="Gene3D" id="3.40.50.360">
    <property type="match status" value="1"/>
</dbReference>
<keyword evidence="3 5" id="KW-0560">Oxidoreductase</keyword>
<dbReference type="InterPro" id="IPR051814">
    <property type="entry name" value="NAD(P)H-dep_FMN_reductase"/>
</dbReference>
<dbReference type="RefSeq" id="WP_285970123.1">
    <property type="nucleotide sequence ID" value="NZ_CP127294.1"/>
</dbReference>
<dbReference type="SUPFAM" id="SSF52218">
    <property type="entry name" value="Flavoproteins"/>
    <property type="match status" value="1"/>
</dbReference>
<organism evidence="5 6">
    <name type="scientific">Amycolatopsis carbonis</name>
    <dbReference type="NCBI Taxonomy" id="715471"/>
    <lineage>
        <taxon>Bacteria</taxon>
        <taxon>Bacillati</taxon>
        <taxon>Actinomycetota</taxon>
        <taxon>Actinomycetes</taxon>
        <taxon>Pseudonocardiales</taxon>
        <taxon>Pseudonocardiaceae</taxon>
        <taxon>Amycolatopsis</taxon>
    </lineage>
</organism>
<evidence type="ECO:0000256" key="3">
    <source>
        <dbReference type="ARBA" id="ARBA00023002"/>
    </source>
</evidence>
<keyword evidence="1" id="KW-0285">Flavoprotein</keyword>
<evidence type="ECO:0000256" key="1">
    <source>
        <dbReference type="ARBA" id="ARBA00022630"/>
    </source>
</evidence>
<dbReference type="PANTHER" id="PTHR43408">
    <property type="entry name" value="FMN REDUCTASE (NADPH)"/>
    <property type="match status" value="1"/>
</dbReference>
<evidence type="ECO:0000313" key="5">
    <source>
        <dbReference type="EMBL" id="WIX79434.1"/>
    </source>
</evidence>
<keyword evidence="2" id="KW-0288">FMN</keyword>
<dbReference type="KEGG" id="acab:QRX50_01040"/>